<reference evidence="5 6" key="1">
    <citation type="submission" date="2015-01" db="EMBL/GenBank/DDBJ databases">
        <title>Draft genome sequence of Pedobacter sp. NL19 isolated from sludge of an effluent treatment pond in an abandoned uranium mine.</title>
        <authorList>
            <person name="Santos T."/>
            <person name="Caetano T."/>
            <person name="Covas C."/>
            <person name="Cruz A."/>
            <person name="Mendo S."/>
        </authorList>
    </citation>
    <scope>NUCLEOTIDE SEQUENCE [LARGE SCALE GENOMIC DNA]</scope>
    <source>
        <strain evidence="5 6">NL19</strain>
    </source>
</reference>
<dbReference type="PANTHER" id="PTHR11361">
    <property type="entry name" value="DNA MISMATCH REPAIR PROTEIN MUTS FAMILY MEMBER"/>
    <property type="match status" value="1"/>
</dbReference>
<dbReference type="STRING" id="1503925.TH53_22755"/>
<protein>
    <recommendedName>
        <fullName evidence="4">DNA mismatch repair proteins mutS family domain-containing protein</fullName>
    </recommendedName>
</protein>
<proteinExistence type="predicted"/>
<evidence type="ECO:0000256" key="1">
    <source>
        <dbReference type="ARBA" id="ARBA00022741"/>
    </source>
</evidence>
<keyword evidence="2" id="KW-0067">ATP-binding</keyword>
<dbReference type="GO" id="GO:0140664">
    <property type="term" value="F:ATP-dependent DNA damage sensor activity"/>
    <property type="evidence" value="ECO:0007669"/>
    <property type="project" value="InterPro"/>
</dbReference>
<dbReference type="SUPFAM" id="SSF52540">
    <property type="entry name" value="P-loop containing nucleoside triphosphate hydrolases"/>
    <property type="match status" value="1"/>
</dbReference>
<dbReference type="GO" id="GO:0006298">
    <property type="term" value="P:mismatch repair"/>
    <property type="evidence" value="ECO:0007669"/>
    <property type="project" value="InterPro"/>
</dbReference>
<keyword evidence="3" id="KW-0238">DNA-binding</keyword>
<dbReference type="InterPro" id="IPR027417">
    <property type="entry name" value="P-loop_NTPase"/>
</dbReference>
<dbReference type="InterPro" id="IPR036187">
    <property type="entry name" value="DNA_mismatch_repair_MutS_sf"/>
</dbReference>
<accession>A0A0D0GCH9</accession>
<dbReference type="InterPro" id="IPR045076">
    <property type="entry name" value="MutS"/>
</dbReference>
<dbReference type="EMBL" id="JXRA01000116">
    <property type="protein sequence ID" value="KIO75072.1"/>
    <property type="molecule type" value="Genomic_DNA"/>
</dbReference>
<name>A0A0D0GCH9_9SPHI</name>
<dbReference type="Gene3D" id="3.40.50.300">
    <property type="entry name" value="P-loop containing nucleotide triphosphate hydrolases"/>
    <property type="match status" value="1"/>
</dbReference>
<dbReference type="PANTHER" id="PTHR11361:SF99">
    <property type="entry name" value="DNA MISMATCH REPAIR PROTEIN"/>
    <property type="match status" value="1"/>
</dbReference>
<dbReference type="AlphaFoldDB" id="A0A0D0GCH9"/>
<keyword evidence="1" id="KW-0547">Nucleotide-binding</keyword>
<evidence type="ECO:0000313" key="6">
    <source>
        <dbReference type="Proteomes" id="UP000032049"/>
    </source>
</evidence>
<dbReference type="Gene3D" id="1.10.1420.10">
    <property type="match status" value="1"/>
</dbReference>
<dbReference type="InterPro" id="IPR007696">
    <property type="entry name" value="DNA_mismatch_repair_MutS_core"/>
</dbReference>
<evidence type="ECO:0000256" key="2">
    <source>
        <dbReference type="ARBA" id="ARBA00022840"/>
    </source>
</evidence>
<dbReference type="SUPFAM" id="SSF48334">
    <property type="entry name" value="DNA repair protein MutS, domain III"/>
    <property type="match status" value="1"/>
</dbReference>
<dbReference type="SMART" id="SM00534">
    <property type="entry name" value="MUTSac"/>
    <property type="match status" value="1"/>
</dbReference>
<dbReference type="RefSeq" id="WP_041885961.1">
    <property type="nucleotide sequence ID" value="NZ_CP157278.1"/>
</dbReference>
<dbReference type="Proteomes" id="UP000032049">
    <property type="component" value="Unassembled WGS sequence"/>
</dbReference>
<feature type="domain" description="DNA mismatch repair proteins mutS family" evidence="4">
    <location>
        <begin position="256"/>
        <end position="444"/>
    </location>
</feature>
<dbReference type="Pfam" id="PF00488">
    <property type="entry name" value="MutS_V"/>
    <property type="match status" value="1"/>
</dbReference>
<evidence type="ECO:0000313" key="5">
    <source>
        <dbReference type="EMBL" id="KIO75072.1"/>
    </source>
</evidence>
<dbReference type="InterPro" id="IPR000432">
    <property type="entry name" value="DNA_mismatch_repair_MutS_C"/>
</dbReference>
<dbReference type="Pfam" id="PF05192">
    <property type="entry name" value="MutS_III"/>
    <property type="match status" value="1"/>
</dbReference>
<evidence type="ECO:0000259" key="4">
    <source>
        <dbReference type="SMART" id="SM00534"/>
    </source>
</evidence>
<dbReference type="OrthoDB" id="1097361at2"/>
<organism evidence="5 6">
    <name type="scientific">Pedobacter lusitanus</name>
    <dbReference type="NCBI Taxonomy" id="1503925"/>
    <lineage>
        <taxon>Bacteria</taxon>
        <taxon>Pseudomonadati</taxon>
        <taxon>Bacteroidota</taxon>
        <taxon>Sphingobacteriia</taxon>
        <taxon>Sphingobacteriales</taxon>
        <taxon>Sphingobacteriaceae</taxon>
        <taxon>Pedobacter</taxon>
    </lineage>
</organism>
<sequence length="455" mass="52225">MSSFNIDEQTLTDLNIFTKKTGSNSIFDLFKGTRTLGGRERLMDMMHSPSADIEEITLRRDSIKYFYDHRLNFEVRNEELDLVEFYLKSGKNKYRGNPLDSLVEYITRNSSNDYYIIRTGLRYLIKLTKYLSEFIKDHLSDDTPAYLKSIFEQIELIIAGGLLKQALCYNENKLKFLQVSKLDRVFRNKENDNIKRLLAFVYELDIFENIASVAHAKGFSFPGFREADEFHVHLKDLFHPNISHPVKNDLLLNADQNTVLLTGSNMAGKSSLLKSIGLTIYLSHLGFPVPAGEMETTIFNGMITTINLPDNINRGLSHYYSEVKRVKEVSEQLLMHDKMFIIFDELFRGTNVKDALDASALIITELAGVSNSAFFISTHIVELAHQLEKFSNISFRYLDVYFENEKPVFTYQLVNGVSEERLGMFIIENEGIVGIIREAGKKSREITSLKDTLNM</sequence>
<dbReference type="GO" id="GO:0005524">
    <property type="term" value="F:ATP binding"/>
    <property type="evidence" value="ECO:0007669"/>
    <property type="project" value="UniProtKB-KW"/>
</dbReference>
<keyword evidence="6" id="KW-1185">Reference proteome</keyword>
<gene>
    <name evidence="5" type="ORF">TH53_22755</name>
</gene>
<dbReference type="GO" id="GO:0030983">
    <property type="term" value="F:mismatched DNA binding"/>
    <property type="evidence" value="ECO:0007669"/>
    <property type="project" value="InterPro"/>
</dbReference>
<evidence type="ECO:0000256" key="3">
    <source>
        <dbReference type="ARBA" id="ARBA00023125"/>
    </source>
</evidence>
<comment type="caution">
    <text evidence="5">The sequence shown here is derived from an EMBL/GenBank/DDBJ whole genome shotgun (WGS) entry which is preliminary data.</text>
</comment>